<protein>
    <recommendedName>
        <fullName evidence="1">peptidyl-tRNA hydrolase</fullName>
        <ecNumber evidence="1">3.1.1.29</ecNumber>
    </recommendedName>
</protein>
<comment type="catalytic activity">
    <reaction evidence="3">
        <text>an N-acyl-L-alpha-aminoacyl-tRNA + H2O = an N-acyl-L-amino acid + a tRNA + H(+)</text>
        <dbReference type="Rhea" id="RHEA:54448"/>
        <dbReference type="Rhea" id="RHEA-COMP:10123"/>
        <dbReference type="Rhea" id="RHEA-COMP:13883"/>
        <dbReference type="ChEBI" id="CHEBI:15377"/>
        <dbReference type="ChEBI" id="CHEBI:15378"/>
        <dbReference type="ChEBI" id="CHEBI:59874"/>
        <dbReference type="ChEBI" id="CHEBI:78442"/>
        <dbReference type="ChEBI" id="CHEBI:138191"/>
        <dbReference type="EC" id="3.1.1.29"/>
    </reaction>
</comment>
<dbReference type="InterPro" id="IPR023476">
    <property type="entry name" value="Pep_tRNA_hydro_II_dom_sf"/>
</dbReference>
<dbReference type="GO" id="GO:0004045">
    <property type="term" value="F:peptidyl-tRNA hydrolase activity"/>
    <property type="evidence" value="ECO:0007669"/>
    <property type="project" value="UniProtKB-EC"/>
</dbReference>
<evidence type="ECO:0000256" key="3">
    <source>
        <dbReference type="ARBA" id="ARBA00048707"/>
    </source>
</evidence>
<dbReference type="Pfam" id="PF01981">
    <property type="entry name" value="PTH2"/>
    <property type="match status" value="1"/>
</dbReference>
<gene>
    <name evidence="5" type="ORF">MSP1401_LOCUS4093</name>
</gene>
<dbReference type="PANTHER" id="PTHR46194:SF1">
    <property type="entry name" value="PEPTIDYL-TRNA HYDROLASE PTRHD1-RELATED"/>
    <property type="match status" value="1"/>
</dbReference>
<dbReference type="CDD" id="cd02429">
    <property type="entry name" value="PTH2_like"/>
    <property type="match status" value="1"/>
</dbReference>
<evidence type="ECO:0000313" key="5">
    <source>
        <dbReference type="EMBL" id="CAD8436353.1"/>
    </source>
</evidence>
<dbReference type="InterPro" id="IPR042237">
    <property type="entry name" value="PTRHD1"/>
</dbReference>
<keyword evidence="2" id="KW-0378">Hydrolase</keyword>
<accession>A0A7S0CZ16</accession>
<organism evidence="5">
    <name type="scientific">Micromonas pusilla</name>
    <name type="common">Picoplanktonic green alga</name>
    <name type="synonym">Chromulina pusilla</name>
    <dbReference type="NCBI Taxonomy" id="38833"/>
    <lineage>
        <taxon>Eukaryota</taxon>
        <taxon>Viridiplantae</taxon>
        <taxon>Chlorophyta</taxon>
        <taxon>Mamiellophyceae</taxon>
        <taxon>Mamiellales</taxon>
        <taxon>Mamiellaceae</taxon>
        <taxon>Micromonas</taxon>
    </lineage>
</organism>
<dbReference type="InterPro" id="IPR002833">
    <property type="entry name" value="PTH2"/>
</dbReference>
<reference evidence="5" key="1">
    <citation type="submission" date="2021-01" db="EMBL/GenBank/DDBJ databases">
        <authorList>
            <person name="Corre E."/>
            <person name="Pelletier E."/>
            <person name="Niang G."/>
            <person name="Scheremetjew M."/>
            <person name="Finn R."/>
            <person name="Kale V."/>
            <person name="Holt S."/>
            <person name="Cochrane G."/>
            <person name="Meng A."/>
            <person name="Brown T."/>
            <person name="Cohen L."/>
        </authorList>
    </citation>
    <scope>NUCLEOTIDE SEQUENCE</scope>
    <source>
        <strain evidence="5">CCAC1681</strain>
    </source>
</reference>
<dbReference type="EMBL" id="HBEN01005025">
    <property type="protein sequence ID" value="CAD8436353.1"/>
    <property type="molecule type" value="Transcribed_RNA"/>
</dbReference>
<dbReference type="AlphaFoldDB" id="A0A7S0CZ16"/>
<sequence length="188" mass="20281">MRPAASRLVTGCHRLVATARLDGAKGRSGTPLSVSPRGRAQRSRLNADSLASARAMATNGEPSPIVQYVVLRKDLGASMGWPLGSLCAQAAHASVAAVWEHRDHADTVAYCAPDAIDQMHKVVLEVKGETQLLNLAAKLSEAGVDHKLWMEQPENFPTCLATRPYRKEEVAQWFKKCNLAKGNVVSGN</sequence>
<dbReference type="EC" id="3.1.1.29" evidence="1"/>
<dbReference type="PANTHER" id="PTHR46194">
    <property type="entry name" value="PEPTIDYL-TRNA HYDROLASE PTRHD1-RELATED"/>
    <property type="match status" value="1"/>
</dbReference>
<evidence type="ECO:0000256" key="4">
    <source>
        <dbReference type="SAM" id="MobiDB-lite"/>
    </source>
</evidence>
<name>A0A7S0CZ16_MICPS</name>
<evidence type="ECO:0000256" key="1">
    <source>
        <dbReference type="ARBA" id="ARBA00013260"/>
    </source>
</evidence>
<feature type="region of interest" description="Disordered" evidence="4">
    <location>
        <begin position="24"/>
        <end position="46"/>
    </location>
</feature>
<proteinExistence type="predicted"/>
<evidence type="ECO:0000256" key="2">
    <source>
        <dbReference type="ARBA" id="ARBA00022801"/>
    </source>
</evidence>
<dbReference type="SUPFAM" id="SSF102462">
    <property type="entry name" value="Peptidyl-tRNA hydrolase II"/>
    <property type="match status" value="1"/>
</dbReference>
<dbReference type="Gene3D" id="3.40.1490.10">
    <property type="entry name" value="Bit1"/>
    <property type="match status" value="1"/>
</dbReference>